<dbReference type="FunFam" id="3.40.50.12780:FF:000013">
    <property type="entry name" value="Long-chain-fatty-acid--AMP ligase FadD32"/>
    <property type="match status" value="1"/>
</dbReference>
<dbReference type="PANTHER" id="PTHR22754">
    <property type="entry name" value="DISCO-INTERACTING PROTEIN 2 DIP2 -RELATED"/>
    <property type="match status" value="1"/>
</dbReference>
<evidence type="ECO:0000256" key="3">
    <source>
        <dbReference type="ARBA" id="ARBA00023098"/>
    </source>
</evidence>
<keyword evidence="2" id="KW-0276">Fatty acid metabolism</keyword>
<name>A0A402ASK5_9CHLR</name>
<feature type="domain" description="AMP-dependent synthetase/ligase" evidence="4">
    <location>
        <begin position="29"/>
        <end position="340"/>
    </location>
</feature>
<comment type="caution">
    <text evidence="5">The sequence shown here is derived from an EMBL/GenBank/DDBJ whole genome shotgun (WGS) entry which is preliminary data.</text>
</comment>
<evidence type="ECO:0000259" key="4">
    <source>
        <dbReference type="Pfam" id="PF00501"/>
    </source>
</evidence>
<dbReference type="InterPro" id="IPR000873">
    <property type="entry name" value="AMP-dep_synth/lig_dom"/>
</dbReference>
<gene>
    <name evidence="5" type="ORF">KDK_58850</name>
</gene>
<dbReference type="InterPro" id="IPR042099">
    <property type="entry name" value="ANL_N_sf"/>
</dbReference>
<keyword evidence="3" id="KW-0443">Lipid metabolism</keyword>
<dbReference type="PANTHER" id="PTHR22754:SF32">
    <property type="entry name" value="DISCO-INTERACTING PROTEIN 2"/>
    <property type="match status" value="1"/>
</dbReference>
<dbReference type="AlphaFoldDB" id="A0A402ASK5"/>
<dbReference type="GO" id="GO:0070566">
    <property type="term" value="F:adenylyltransferase activity"/>
    <property type="evidence" value="ECO:0007669"/>
    <property type="project" value="TreeGrafter"/>
</dbReference>
<dbReference type="GO" id="GO:0071766">
    <property type="term" value="P:Actinobacterium-type cell wall biogenesis"/>
    <property type="evidence" value="ECO:0007669"/>
    <property type="project" value="UniProtKB-ARBA"/>
</dbReference>
<evidence type="ECO:0000256" key="2">
    <source>
        <dbReference type="ARBA" id="ARBA00022832"/>
    </source>
</evidence>
<dbReference type="Proteomes" id="UP000287188">
    <property type="component" value="Unassembled WGS sequence"/>
</dbReference>
<dbReference type="Gene3D" id="3.40.50.12780">
    <property type="entry name" value="N-terminal domain of ligase-like"/>
    <property type="match status" value="1"/>
</dbReference>
<sequence>MNKSNFVPPIEPASLVELLRWRSLMHPQTGGYTFLTDGGDGELSLSYRALDRRARAIAARLQSMNAAGARVLLLFPPGLGYVEAFFGCLYAGAIAVPAYPPHPRRPMPRLQALVADSEAAFVLTTEQILQDMQQRLTHLPDLAALQWLATDSIADTLGGFWQDPQSGAETLAFLQYTSGSVGTPKGVMLTHSNLLHNCALIYRYFENSATSVGVSWLPPYHDMGLIGGILQPLYGGFPVTLMSPAYFLQQPLRWLKAISSQHATISGGPNFAYDLCARTVTAEQKAELDLSHWEVAFNGAEPVRVESMERFAAAFADCGFRREAFFPCYGLAEATLLVSGSNKDTVPITQSFYSKALEKNQAIAGVAGDAETRILVGYQKDLFPQRVLIVHPHLKSASRVKLVRCG</sequence>
<accession>A0A402ASK5</accession>
<reference evidence="6" key="1">
    <citation type="submission" date="2018-12" db="EMBL/GenBank/DDBJ databases">
        <title>Tengunoibacter tsumagoiensis gen. nov., sp. nov., Dictyobacter kobayashii sp. nov., D. alpinus sp. nov., and D. joshuensis sp. nov. and description of Dictyobacteraceae fam. nov. within the order Ktedonobacterales isolated from Tengu-no-mugimeshi.</title>
        <authorList>
            <person name="Wang C.M."/>
            <person name="Zheng Y."/>
            <person name="Sakai Y."/>
            <person name="Toyoda A."/>
            <person name="Minakuchi Y."/>
            <person name="Abe K."/>
            <person name="Yokota A."/>
            <person name="Yabe S."/>
        </authorList>
    </citation>
    <scope>NUCLEOTIDE SEQUENCE [LARGE SCALE GENOMIC DNA]</scope>
    <source>
        <strain evidence="6">Uno11</strain>
    </source>
</reference>
<dbReference type="GO" id="GO:0006633">
    <property type="term" value="P:fatty acid biosynthetic process"/>
    <property type="evidence" value="ECO:0007669"/>
    <property type="project" value="TreeGrafter"/>
</dbReference>
<evidence type="ECO:0000313" key="5">
    <source>
        <dbReference type="EMBL" id="GCE22085.1"/>
    </source>
</evidence>
<dbReference type="SUPFAM" id="SSF56801">
    <property type="entry name" value="Acetyl-CoA synthetase-like"/>
    <property type="match status" value="1"/>
</dbReference>
<evidence type="ECO:0000313" key="6">
    <source>
        <dbReference type="Proteomes" id="UP000287188"/>
    </source>
</evidence>
<proteinExistence type="inferred from homology"/>
<keyword evidence="6" id="KW-1185">Reference proteome</keyword>
<dbReference type="RefSeq" id="WP_218032096.1">
    <property type="nucleotide sequence ID" value="NZ_BIFS01000002.1"/>
</dbReference>
<dbReference type="EMBL" id="BIFS01000002">
    <property type="protein sequence ID" value="GCE22085.1"/>
    <property type="molecule type" value="Genomic_DNA"/>
</dbReference>
<organism evidence="5 6">
    <name type="scientific">Dictyobacter kobayashii</name>
    <dbReference type="NCBI Taxonomy" id="2014872"/>
    <lineage>
        <taxon>Bacteria</taxon>
        <taxon>Bacillati</taxon>
        <taxon>Chloroflexota</taxon>
        <taxon>Ktedonobacteria</taxon>
        <taxon>Ktedonobacterales</taxon>
        <taxon>Dictyobacteraceae</taxon>
        <taxon>Dictyobacter</taxon>
    </lineage>
</organism>
<evidence type="ECO:0000256" key="1">
    <source>
        <dbReference type="ARBA" id="ARBA00006432"/>
    </source>
</evidence>
<dbReference type="GO" id="GO:0005886">
    <property type="term" value="C:plasma membrane"/>
    <property type="evidence" value="ECO:0007669"/>
    <property type="project" value="TreeGrafter"/>
</dbReference>
<comment type="similarity">
    <text evidence="1">Belongs to the ATP-dependent AMP-binding enzyme family.</text>
</comment>
<dbReference type="Pfam" id="PF00501">
    <property type="entry name" value="AMP-binding"/>
    <property type="match status" value="1"/>
</dbReference>
<protein>
    <recommendedName>
        <fullName evidence="4">AMP-dependent synthetase/ligase domain-containing protein</fullName>
    </recommendedName>
</protein>